<proteinExistence type="predicted"/>
<comment type="caution">
    <text evidence="2">The sequence shown here is derived from an EMBL/GenBank/DDBJ whole genome shotgun (WGS) entry which is preliminary data.</text>
</comment>
<organism evidence="2 3">
    <name type="scientific">Lentinula aciculospora</name>
    <dbReference type="NCBI Taxonomy" id="153920"/>
    <lineage>
        <taxon>Eukaryota</taxon>
        <taxon>Fungi</taxon>
        <taxon>Dikarya</taxon>
        <taxon>Basidiomycota</taxon>
        <taxon>Agaricomycotina</taxon>
        <taxon>Agaricomycetes</taxon>
        <taxon>Agaricomycetidae</taxon>
        <taxon>Agaricales</taxon>
        <taxon>Marasmiineae</taxon>
        <taxon>Omphalotaceae</taxon>
        <taxon>Lentinula</taxon>
    </lineage>
</organism>
<gene>
    <name evidence="2" type="ORF">J3R30DRAFT_3369549</name>
</gene>
<dbReference type="EMBL" id="JAOTPV010000005">
    <property type="protein sequence ID" value="KAJ4482583.1"/>
    <property type="molecule type" value="Genomic_DNA"/>
</dbReference>
<feature type="region of interest" description="Disordered" evidence="1">
    <location>
        <begin position="50"/>
        <end position="88"/>
    </location>
</feature>
<protein>
    <submittedName>
        <fullName evidence="2">Uncharacterized protein</fullName>
    </submittedName>
</protein>
<dbReference type="OrthoDB" id="5876637at2759"/>
<dbReference type="AlphaFoldDB" id="A0A9W9AH28"/>
<feature type="region of interest" description="Disordered" evidence="1">
    <location>
        <begin position="141"/>
        <end position="208"/>
    </location>
</feature>
<name>A0A9W9AH28_9AGAR</name>
<evidence type="ECO:0000313" key="3">
    <source>
        <dbReference type="Proteomes" id="UP001150266"/>
    </source>
</evidence>
<evidence type="ECO:0000256" key="1">
    <source>
        <dbReference type="SAM" id="MobiDB-lite"/>
    </source>
</evidence>
<feature type="compositionally biased region" description="Polar residues" evidence="1">
    <location>
        <begin position="163"/>
        <end position="173"/>
    </location>
</feature>
<sequence>MPHKRAKRSIREQQRSQKGSDLAPSHSSLSQEAVPKSLIRVLNAAKVREEWRKRKTEDRESEESISTKKKQKLNGKDQRKISNILPGESLQHYNKRVENDMRPLVKSAVQSSKIAARNAQRQKLVTKKALELKRDVVHLRNSDEVSNNAPVSQSSKHLGRPTEFQSLSTSTPRRLNDIAQSPPEFNQFPRGVSTSKVSSAKSDKRDSVLSLAQRVMMEEEREKAIARYRELKVHRMKDHHNEEDEAVED</sequence>
<reference evidence="2" key="1">
    <citation type="submission" date="2022-08" db="EMBL/GenBank/DDBJ databases">
        <title>A Global Phylogenomic Analysis of the Shiitake Genus Lentinula.</title>
        <authorList>
            <consortium name="DOE Joint Genome Institute"/>
            <person name="Sierra-Patev S."/>
            <person name="Min B."/>
            <person name="Naranjo-Ortiz M."/>
            <person name="Looney B."/>
            <person name="Konkel Z."/>
            <person name="Slot J.C."/>
            <person name="Sakamoto Y."/>
            <person name="Steenwyk J.L."/>
            <person name="Rokas A."/>
            <person name="Carro J."/>
            <person name="Camarero S."/>
            <person name="Ferreira P."/>
            <person name="Molpeceres G."/>
            <person name="Ruiz-Duenas F.J."/>
            <person name="Serrano A."/>
            <person name="Henrissat B."/>
            <person name="Drula E."/>
            <person name="Hughes K.W."/>
            <person name="Mata J.L."/>
            <person name="Ishikawa N.K."/>
            <person name="Vargas-Isla R."/>
            <person name="Ushijima S."/>
            <person name="Smith C.A."/>
            <person name="Ahrendt S."/>
            <person name="Andreopoulos W."/>
            <person name="He G."/>
            <person name="Labutti K."/>
            <person name="Lipzen A."/>
            <person name="Ng V."/>
            <person name="Riley R."/>
            <person name="Sandor L."/>
            <person name="Barry K."/>
            <person name="Martinez A.T."/>
            <person name="Xiao Y."/>
            <person name="Gibbons J.G."/>
            <person name="Terashima K."/>
            <person name="Grigoriev I.V."/>
            <person name="Hibbett D.S."/>
        </authorList>
    </citation>
    <scope>NUCLEOTIDE SEQUENCE</scope>
    <source>
        <strain evidence="2">JLM2183</strain>
    </source>
</reference>
<feature type="compositionally biased region" description="Polar residues" evidence="1">
    <location>
        <begin position="144"/>
        <end position="156"/>
    </location>
</feature>
<feature type="region of interest" description="Disordered" evidence="1">
    <location>
        <begin position="1"/>
        <end position="36"/>
    </location>
</feature>
<keyword evidence="3" id="KW-1185">Reference proteome</keyword>
<evidence type="ECO:0000313" key="2">
    <source>
        <dbReference type="EMBL" id="KAJ4482583.1"/>
    </source>
</evidence>
<dbReference type="Proteomes" id="UP001150266">
    <property type="component" value="Unassembled WGS sequence"/>
</dbReference>
<accession>A0A9W9AH28</accession>